<feature type="region of interest" description="Disordered" evidence="2">
    <location>
        <begin position="525"/>
        <end position="564"/>
    </location>
</feature>
<evidence type="ECO:0000256" key="1">
    <source>
        <dbReference type="SAM" id="Coils"/>
    </source>
</evidence>
<feature type="compositionally biased region" description="Low complexity" evidence="2">
    <location>
        <begin position="738"/>
        <end position="750"/>
    </location>
</feature>
<feature type="compositionally biased region" description="Gly residues" evidence="2">
    <location>
        <begin position="686"/>
        <end position="708"/>
    </location>
</feature>
<sequence>MQSPPRSSELAARPLNGRSSSRLRTHLHWRRAMFFRGVARGTSAAARPAEEHSVGKQDIQELLTATVRVTNVALAQHCNTEVLSGQYNSQKNTGAPSRADEMPLNFGGACNAVCLNRHTPSVDGIQRTPQLEIDIAGSMFKSIQVTMNAGSPAENRCIGVPAPRSQNRTFTPLSRPSSGPHVRDLGAYPVECSGRDPGCDPLSLSTSSYGCLPPSASLAHRTRMPRPSSASMLIAAKGTSFNARQRPQSSKTRREQHGAASCTQCLFASPYVVNSSSAASESAHRHAACAAVPPAPAAFAPPAAATPFAAHMHRAAASPGHSDGRFRQGPTEVAPIAPCCGAEDARGEWSRARAAPSDTTGVAAAAKADKQARLPSATATAAATTTAATAATSMCGSTPRTPRKAESCGQQQLRLRREALLRREASPEELLVVPTDEVPPTRIPHGVRLRARLPQGAPRPPTDRFESARVGDGWEVTVFPMRKPAGALDVALLEQWVDEMLQQRAWPERLPTADLARSEADLALNEAEQERASESGQESRGKAGQASMGVAEGGVAGSTAEETSMSEYSADGVLRASAAVSRPDAAVVDGVGADGDGVGLEGVTAAQCSTDRADRQAAAAPSKAPSGGMQRRAEDGNHATGHVRGGDDGLGVEERRAIGERERARAFGSGETGRFCNGALGDSNGSGGGGGGGSSAGSTGGAGGGTGGNASRAGSGSESSATMPRKDRSSSRQRNNESAPPASHASSSCAAENAVEPRAAMVLEVCGLALHEIGRASGAARSAAIERVWARVQRAHSESVRAAESAHAAARAEAEAAHAQLRTLKRELSILRWNATADADAVSGAGRAAAAAARAAATAEREMARRRAESNAVHQVVATAATLICREADNQKATPEMRLARIKKLAAELADATRVDEFAGE</sequence>
<organism evidence="3">
    <name type="scientific">Chrysotila carterae</name>
    <name type="common">Marine alga</name>
    <name type="synonym">Syracosphaera carterae</name>
    <dbReference type="NCBI Taxonomy" id="13221"/>
    <lineage>
        <taxon>Eukaryota</taxon>
        <taxon>Haptista</taxon>
        <taxon>Haptophyta</taxon>
        <taxon>Prymnesiophyceae</taxon>
        <taxon>Isochrysidales</taxon>
        <taxon>Isochrysidaceae</taxon>
        <taxon>Chrysotila</taxon>
    </lineage>
</organism>
<evidence type="ECO:0000256" key="2">
    <source>
        <dbReference type="SAM" id="MobiDB-lite"/>
    </source>
</evidence>
<dbReference type="AlphaFoldDB" id="A0A7S4F4S8"/>
<proteinExistence type="predicted"/>
<gene>
    <name evidence="3" type="ORF">PCAR00345_LOCUS26460</name>
</gene>
<name>A0A7S4F4S8_CHRCT</name>
<dbReference type="EMBL" id="HBIZ01041435">
    <property type="protein sequence ID" value="CAE0773848.1"/>
    <property type="molecule type" value="Transcribed_RNA"/>
</dbReference>
<feature type="region of interest" description="Disordered" evidence="2">
    <location>
        <begin position="609"/>
        <end position="652"/>
    </location>
</feature>
<feature type="compositionally biased region" description="Polar residues" evidence="2">
    <location>
        <begin position="239"/>
        <end position="250"/>
    </location>
</feature>
<protein>
    <submittedName>
        <fullName evidence="3">Uncharacterized protein</fullName>
    </submittedName>
</protein>
<feature type="compositionally biased region" description="Low complexity" evidence="2">
    <location>
        <begin position="709"/>
        <end position="722"/>
    </location>
</feature>
<feature type="compositionally biased region" description="Polar residues" evidence="2">
    <location>
        <begin position="164"/>
        <end position="177"/>
    </location>
</feature>
<keyword evidence="1" id="KW-0175">Coiled coil</keyword>
<feature type="region of interest" description="Disordered" evidence="2">
    <location>
        <begin position="237"/>
        <end position="257"/>
    </location>
</feature>
<feature type="coiled-coil region" evidence="1">
    <location>
        <begin position="800"/>
        <end position="827"/>
    </location>
</feature>
<feature type="region of interest" description="Disordered" evidence="2">
    <location>
        <begin position="161"/>
        <end position="182"/>
    </location>
</feature>
<feature type="compositionally biased region" description="Low complexity" evidence="2">
    <location>
        <begin position="616"/>
        <end position="628"/>
    </location>
</feature>
<feature type="region of interest" description="Disordered" evidence="2">
    <location>
        <begin position="1"/>
        <end position="22"/>
    </location>
</feature>
<accession>A0A7S4F4S8</accession>
<reference evidence="3" key="1">
    <citation type="submission" date="2021-01" db="EMBL/GenBank/DDBJ databases">
        <authorList>
            <person name="Corre E."/>
            <person name="Pelletier E."/>
            <person name="Niang G."/>
            <person name="Scheremetjew M."/>
            <person name="Finn R."/>
            <person name="Kale V."/>
            <person name="Holt S."/>
            <person name="Cochrane G."/>
            <person name="Meng A."/>
            <person name="Brown T."/>
            <person name="Cohen L."/>
        </authorList>
    </citation>
    <scope>NUCLEOTIDE SEQUENCE</scope>
    <source>
        <strain evidence="3">CCMP645</strain>
    </source>
</reference>
<feature type="compositionally biased region" description="Basic and acidic residues" evidence="2">
    <location>
        <begin position="528"/>
        <end position="541"/>
    </location>
</feature>
<evidence type="ECO:0000313" key="3">
    <source>
        <dbReference type="EMBL" id="CAE0773848.1"/>
    </source>
</evidence>
<feature type="region of interest" description="Disordered" evidence="2">
    <location>
        <begin position="686"/>
        <end position="750"/>
    </location>
</feature>